<evidence type="ECO:0000256" key="1">
    <source>
        <dbReference type="SAM" id="MobiDB-lite"/>
    </source>
</evidence>
<protein>
    <submittedName>
        <fullName evidence="2">Uncharacterized protein</fullName>
    </submittedName>
</protein>
<name>A0AAN7K1P8_9MYRT</name>
<organism evidence="2 3">
    <name type="scientific">Trapa incisa</name>
    <dbReference type="NCBI Taxonomy" id="236973"/>
    <lineage>
        <taxon>Eukaryota</taxon>
        <taxon>Viridiplantae</taxon>
        <taxon>Streptophyta</taxon>
        <taxon>Embryophyta</taxon>
        <taxon>Tracheophyta</taxon>
        <taxon>Spermatophyta</taxon>
        <taxon>Magnoliopsida</taxon>
        <taxon>eudicotyledons</taxon>
        <taxon>Gunneridae</taxon>
        <taxon>Pentapetalae</taxon>
        <taxon>rosids</taxon>
        <taxon>malvids</taxon>
        <taxon>Myrtales</taxon>
        <taxon>Lythraceae</taxon>
        <taxon>Trapa</taxon>
    </lineage>
</organism>
<evidence type="ECO:0000313" key="2">
    <source>
        <dbReference type="EMBL" id="KAK4756010.1"/>
    </source>
</evidence>
<reference evidence="2 3" key="1">
    <citation type="journal article" date="2023" name="Hortic Res">
        <title>Pangenome of water caltrop reveals structural variations and asymmetric subgenome divergence after allopolyploidization.</title>
        <authorList>
            <person name="Zhang X."/>
            <person name="Chen Y."/>
            <person name="Wang L."/>
            <person name="Yuan Y."/>
            <person name="Fang M."/>
            <person name="Shi L."/>
            <person name="Lu R."/>
            <person name="Comes H.P."/>
            <person name="Ma Y."/>
            <person name="Chen Y."/>
            <person name="Huang G."/>
            <person name="Zhou Y."/>
            <person name="Zheng Z."/>
            <person name="Qiu Y."/>
        </authorList>
    </citation>
    <scope>NUCLEOTIDE SEQUENCE [LARGE SCALE GENOMIC DNA]</scope>
    <source>
        <tissue evidence="2">Roots</tissue>
    </source>
</reference>
<proteinExistence type="predicted"/>
<gene>
    <name evidence="2" type="ORF">SAY87_009767</name>
</gene>
<evidence type="ECO:0000313" key="3">
    <source>
        <dbReference type="Proteomes" id="UP001345219"/>
    </source>
</evidence>
<keyword evidence="3" id="KW-1185">Reference proteome</keyword>
<sequence>MARMFVSDYAAAVWSLPGLDSNCRGLSLWTWMDEIEELFLSLVPSAISAISGSRRRARHAEAYQRVSSRSSTMEKKDGHGPHPSQVKTKTYAHMATLATDGPNVIPKYFKNSIIYICHTFPSLLLHRADDVDRGMVKKEGTCAGNGLVWSDRELGGKEKDLAQKFRGLGSPARGRCSSSTGMVFIVELGF</sequence>
<feature type="region of interest" description="Disordered" evidence="1">
    <location>
        <begin position="61"/>
        <end position="86"/>
    </location>
</feature>
<dbReference type="Proteomes" id="UP001345219">
    <property type="component" value="Chromosome 8"/>
</dbReference>
<accession>A0AAN7K1P8</accession>
<dbReference type="EMBL" id="JAXIOK010000014">
    <property type="protein sequence ID" value="KAK4756010.1"/>
    <property type="molecule type" value="Genomic_DNA"/>
</dbReference>
<comment type="caution">
    <text evidence="2">The sequence shown here is derived from an EMBL/GenBank/DDBJ whole genome shotgun (WGS) entry which is preliminary data.</text>
</comment>
<dbReference type="AlphaFoldDB" id="A0AAN7K1P8"/>